<organism evidence="1 2">
    <name type="scientific">Leersia perrieri</name>
    <dbReference type="NCBI Taxonomy" id="77586"/>
    <lineage>
        <taxon>Eukaryota</taxon>
        <taxon>Viridiplantae</taxon>
        <taxon>Streptophyta</taxon>
        <taxon>Embryophyta</taxon>
        <taxon>Tracheophyta</taxon>
        <taxon>Spermatophyta</taxon>
        <taxon>Magnoliopsida</taxon>
        <taxon>Liliopsida</taxon>
        <taxon>Poales</taxon>
        <taxon>Poaceae</taxon>
        <taxon>BOP clade</taxon>
        <taxon>Oryzoideae</taxon>
        <taxon>Oryzeae</taxon>
        <taxon>Oryzinae</taxon>
        <taxon>Leersia</taxon>
    </lineage>
</organism>
<dbReference type="Proteomes" id="UP000032180">
    <property type="component" value="Chromosome 3"/>
</dbReference>
<sequence>MATPILTLYWTSVLGFDHPPQLGHLLPLRHVAIVAGENRGEEGNRERKLQDKQTYSPAGYLCFSWVGGTEAELIDGGSLGAIQQQQQLVVEICSAFTIPINHKPED</sequence>
<evidence type="ECO:0000313" key="2">
    <source>
        <dbReference type="Proteomes" id="UP000032180"/>
    </source>
</evidence>
<accession>A0A0D9W1F7</accession>
<reference evidence="2" key="2">
    <citation type="submission" date="2013-12" db="EMBL/GenBank/DDBJ databases">
        <authorList>
            <person name="Yu Y."/>
            <person name="Lee S."/>
            <person name="de Baynast K."/>
            <person name="Wissotski M."/>
            <person name="Liu L."/>
            <person name="Talag J."/>
            <person name="Goicoechea J."/>
            <person name="Angelova A."/>
            <person name="Jetty R."/>
            <person name="Kudrna D."/>
            <person name="Golser W."/>
            <person name="Rivera L."/>
            <person name="Zhang J."/>
            <person name="Wing R."/>
        </authorList>
    </citation>
    <scope>NUCLEOTIDE SEQUENCE</scope>
</reference>
<proteinExistence type="predicted"/>
<dbReference type="AlphaFoldDB" id="A0A0D9W1F7"/>
<protein>
    <submittedName>
        <fullName evidence="1">Uncharacterized protein</fullName>
    </submittedName>
</protein>
<reference evidence="1 2" key="1">
    <citation type="submission" date="2012-08" db="EMBL/GenBank/DDBJ databases">
        <title>Oryza genome evolution.</title>
        <authorList>
            <person name="Wing R.A."/>
        </authorList>
    </citation>
    <scope>NUCLEOTIDE SEQUENCE</scope>
</reference>
<dbReference type="Gramene" id="LPERR03G35020.1">
    <property type="protein sequence ID" value="LPERR03G35020.1"/>
    <property type="gene ID" value="LPERR03G35020"/>
</dbReference>
<keyword evidence="2" id="KW-1185">Reference proteome</keyword>
<dbReference type="HOGENOM" id="CLU_2227018_0_0_1"/>
<dbReference type="EnsemblPlants" id="LPERR03G35020.1">
    <property type="protein sequence ID" value="LPERR03G35020.1"/>
    <property type="gene ID" value="LPERR03G35020"/>
</dbReference>
<name>A0A0D9W1F7_9ORYZ</name>
<reference evidence="1" key="3">
    <citation type="submission" date="2015-04" db="UniProtKB">
        <authorList>
            <consortium name="EnsemblPlants"/>
        </authorList>
    </citation>
    <scope>IDENTIFICATION</scope>
</reference>
<evidence type="ECO:0000313" key="1">
    <source>
        <dbReference type="EnsemblPlants" id="LPERR03G35020.1"/>
    </source>
</evidence>